<name>A0A8D9F4P9_9HEMI</name>
<keyword evidence="1" id="KW-1133">Transmembrane helix</keyword>
<evidence type="ECO:0000256" key="1">
    <source>
        <dbReference type="SAM" id="Phobius"/>
    </source>
</evidence>
<dbReference type="AlphaFoldDB" id="A0A8D9F4P9"/>
<protein>
    <submittedName>
        <fullName evidence="2">Uncharacterized protein</fullName>
    </submittedName>
</protein>
<feature type="transmembrane region" description="Helical" evidence="1">
    <location>
        <begin position="93"/>
        <end position="119"/>
    </location>
</feature>
<sequence length="136" mass="15466">MTRHFTIWLFKNSPADHSNPHRSKFSVSGTNYKSIARVGVCVCVGGFVCVCVCALLKLTTVDCSTNVIQDLFHEALCTPNSSYMKMKLNGEKYVFIVLVYFIILKFCTFLLNPCIFFSISLEFGDYFLEYKNVSII</sequence>
<keyword evidence="1" id="KW-0472">Membrane</keyword>
<accession>A0A8D9F4P9</accession>
<keyword evidence="1" id="KW-0812">Transmembrane</keyword>
<dbReference type="EMBL" id="HBUF01604447">
    <property type="protein sequence ID" value="CAG6777161.1"/>
    <property type="molecule type" value="Transcribed_RNA"/>
</dbReference>
<reference evidence="2" key="1">
    <citation type="submission" date="2021-05" db="EMBL/GenBank/DDBJ databases">
        <authorList>
            <person name="Alioto T."/>
            <person name="Alioto T."/>
            <person name="Gomez Garrido J."/>
        </authorList>
    </citation>
    <scope>NUCLEOTIDE SEQUENCE</scope>
</reference>
<organism evidence="2">
    <name type="scientific">Cacopsylla melanoneura</name>
    <dbReference type="NCBI Taxonomy" id="428564"/>
    <lineage>
        <taxon>Eukaryota</taxon>
        <taxon>Metazoa</taxon>
        <taxon>Ecdysozoa</taxon>
        <taxon>Arthropoda</taxon>
        <taxon>Hexapoda</taxon>
        <taxon>Insecta</taxon>
        <taxon>Pterygota</taxon>
        <taxon>Neoptera</taxon>
        <taxon>Paraneoptera</taxon>
        <taxon>Hemiptera</taxon>
        <taxon>Sternorrhyncha</taxon>
        <taxon>Psylloidea</taxon>
        <taxon>Psyllidae</taxon>
        <taxon>Psyllinae</taxon>
        <taxon>Cacopsylla</taxon>
    </lineage>
</organism>
<evidence type="ECO:0000313" key="2">
    <source>
        <dbReference type="EMBL" id="CAG6777161.1"/>
    </source>
</evidence>
<feature type="transmembrane region" description="Helical" evidence="1">
    <location>
        <begin position="35"/>
        <end position="56"/>
    </location>
</feature>
<proteinExistence type="predicted"/>